<proteinExistence type="predicted"/>
<name>A0ABT3X150_9BACL</name>
<dbReference type="Proteomes" id="UP001208017">
    <property type="component" value="Unassembled WGS sequence"/>
</dbReference>
<evidence type="ECO:0000256" key="1">
    <source>
        <dbReference type="SAM" id="MobiDB-lite"/>
    </source>
</evidence>
<evidence type="ECO:0000313" key="4">
    <source>
        <dbReference type="Proteomes" id="UP001208017"/>
    </source>
</evidence>
<evidence type="ECO:0000313" key="3">
    <source>
        <dbReference type="EMBL" id="MCX7569497.1"/>
    </source>
</evidence>
<dbReference type="RefSeq" id="WP_267150737.1">
    <property type="nucleotide sequence ID" value="NZ_JAPMLT010000002.1"/>
</dbReference>
<feature type="compositionally biased region" description="Pro residues" evidence="1">
    <location>
        <begin position="60"/>
        <end position="75"/>
    </location>
</feature>
<keyword evidence="2" id="KW-0732">Signal</keyword>
<feature type="signal peptide" evidence="2">
    <location>
        <begin position="1"/>
        <end position="22"/>
    </location>
</feature>
<keyword evidence="4" id="KW-1185">Reference proteome</keyword>
<feature type="chain" id="PRO_5046703909" evidence="2">
    <location>
        <begin position="23"/>
        <end position="177"/>
    </location>
</feature>
<gene>
    <name evidence="3" type="ORF">OS242_05945</name>
</gene>
<dbReference type="EMBL" id="JAPMLT010000002">
    <property type="protein sequence ID" value="MCX7569497.1"/>
    <property type="molecule type" value="Genomic_DNA"/>
</dbReference>
<sequence>MKKRIAFFGTMMLTLAIGVAIGQVGKADTVPVPGSADDPVVTKSYVDQKIAALGGTAPAPTTPTPTPTPTTPPPSTGGSTTPVLGIDTFKVVELEEGQVINGGEGTEFIVRAGSAAAVIGAGAKGGLTDISSGENLAHGDEAEQNHMILVPRNDGRGLKATSDGTTFIMVRGNYSIQ</sequence>
<protein>
    <submittedName>
        <fullName evidence="3">Uncharacterized protein</fullName>
    </submittedName>
</protein>
<feature type="region of interest" description="Disordered" evidence="1">
    <location>
        <begin position="54"/>
        <end position="80"/>
    </location>
</feature>
<accession>A0ABT3X150</accession>
<evidence type="ECO:0000256" key="2">
    <source>
        <dbReference type="SAM" id="SignalP"/>
    </source>
</evidence>
<organism evidence="3 4">
    <name type="scientific">Tumebacillus lacus</name>
    <dbReference type="NCBI Taxonomy" id="2995335"/>
    <lineage>
        <taxon>Bacteria</taxon>
        <taxon>Bacillati</taxon>
        <taxon>Bacillota</taxon>
        <taxon>Bacilli</taxon>
        <taxon>Bacillales</taxon>
        <taxon>Alicyclobacillaceae</taxon>
        <taxon>Tumebacillus</taxon>
    </lineage>
</organism>
<comment type="caution">
    <text evidence="3">The sequence shown here is derived from an EMBL/GenBank/DDBJ whole genome shotgun (WGS) entry which is preliminary data.</text>
</comment>
<reference evidence="3 4" key="1">
    <citation type="submission" date="2022-11" db="EMBL/GenBank/DDBJ databases">
        <title>Study of microbial diversity in lake waters.</title>
        <authorList>
            <person name="Zhang J."/>
        </authorList>
    </citation>
    <scope>NUCLEOTIDE SEQUENCE [LARGE SCALE GENOMIC DNA]</scope>
    <source>
        <strain evidence="3 4">DT12</strain>
    </source>
</reference>